<dbReference type="PANTHER" id="PTHR43283:SF11">
    <property type="entry name" value="BETA-LACTAMASE-RELATED DOMAIN-CONTAINING PROTEIN"/>
    <property type="match status" value="1"/>
</dbReference>
<dbReference type="Proteomes" id="UP000255207">
    <property type="component" value="Unassembled WGS sequence"/>
</dbReference>
<dbReference type="AlphaFoldDB" id="A0A370LD44"/>
<keyword evidence="5" id="KW-1185">Reference proteome</keyword>
<dbReference type="SUPFAM" id="SSF56601">
    <property type="entry name" value="beta-lactamase/transpeptidase-like"/>
    <property type="match status" value="1"/>
</dbReference>
<keyword evidence="1 4" id="KW-0378">Hydrolase</keyword>
<comment type="caution">
    <text evidence="4">The sequence shown here is derived from an EMBL/GenBank/DDBJ whole genome shotgun (WGS) entry which is preliminary data.</text>
</comment>
<dbReference type="GO" id="GO:0016787">
    <property type="term" value="F:hydrolase activity"/>
    <property type="evidence" value="ECO:0007669"/>
    <property type="project" value="UniProtKB-KW"/>
</dbReference>
<evidence type="ECO:0000259" key="3">
    <source>
        <dbReference type="Pfam" id="PF00144"/>
    </source>
</evidence>
<evidence type="ECO:0000256" key="2">
    <source>
        <dbReference type="SAM" id="MobiDB-lite"/>
    </source>
</evidence>
<dbReference type="OrthoDB" id="9814204at2"/>
<dbReference type="InterPro" id="IPR050789">
    <property type="entry name" value="Diverse_Enzym_Activities"/>
</dbReference>
<evidence type="ECO:0000313" key="5">
    <source>
        <dbReference type="Proteomes" id="UP000255207"/>
    </source>
</evidence>
<feature type="domain" description="Beta-lactamase-related" evidence="3">
    <location>
        <begin position="85"/>
        <end position="358"/>
    </location>
</feature>
<proteinExistence type="predicted"/>
<evidence type="ECO:0000313" key="4">
    <source>
        <dbReference type="EMBL" id="RDJ29893.1"/>
    </source>
</evidence>
<reference evidence="5" key="1">
    <citation type="submission" date="2018-07" db="EMBL/GenBank/DDBJ databases">
        <authorList>
            <person name="Safronova V.I."/>
            <person name="Chirak E.R."/>
            <person name="Sazanova A.L."/>
        </authorList>
    </citation>
    <scope>NUCLEOTIDE SEQUENCE [LARGE SCALE GENOMIC DNA]</scope>
    <source>
        <strain evidence="5">RCAM04685</strain>
    </source>
</reference>
<sequence>MSPTPTSYTPAPSTSPWSTLAPTDAGFSPARLQDAIDFAVANESPWPRSLYYPDGAYVGNVEWNETGPWSEIVGPVAARGGPAGLVLKGGRIVAEWGDTDRTDMTFSIAKSYLSVLAGVALGDGLIRDLDEPVAKSVAGPVFAGAHNAEITWRHLLQQSSEWQGEIFGKSDQVDHNRQIGPGADNSRKGQRRELNRPGSFYEYNDVRVNVLGYALLQLFRRPLPEVLRERIMDPIGASQDWRWEGYETSFVEIDGQRIQSVPGGGHWGGGLVIGARDHARFGLLMARRGIWEGKQLLPPAYVEMALTPSPTLANYGLLWWLNRGPEANPKLPSSAFSALGAGSNVIWIDPEHDLVAVLRWIDGKAAQGFCERLVAALD</sequence>
<dbReference type="PANTHER" id="PTHR43283">
    <property type="entry name" value="BETA-LACTAMASE-RELATED"/>
    <property type="match status" value="1"/>
</dbReference>
<dbReference type="Pfam" id="PF00144">
    <property type="entry name" value="Beta-lactamase"/>
    <property type="match status" value="1"/>
</dbReference>
<feature type="region of interest" description="Disordered" evidence="2">
    <location>
        <begin position="170"/>
        <end position="192"/>
    </location>
</feature>
<feature type="region of interest" description="Disordered" evidence="2">
    <location>
        <begin position="1"/>
        <end position="22"/>
    </location>
</feature>
<protein>
    <submittedName>
        <fullName evidence="4">Class C beta-lactamase-related serine hydrolase</fullName>
    </submittedName>
</protein>
<dbReference type="InterPro" id="IPR012338">
    <property type="entry name" value="Beta-lactam/transpept-like"/>
</dbReference>
<evidence type="ECO:0000256" key="1">
    <source>
        <dbReference type="ARBA" id="ARBA00022801"/>
    </source>
</evidence>
<dbReference type="Gene3D" id="3.40.710.10">
    <property type="entry name" value="DD-peptidase/beta-lactamase superfamily"/>
    <property type="match status" value="1"/>
</dbReference>
<dbReference type="InterPro" id="IPR001466">
    <property type="entry name" value="Beta-lactam-related"/>
</dbReference>
<name>A0A370LD44_9HYPH</name>
<gene>
    <name evidence="4" type="ORF">DWE98_02340</name>
</gene>
<dbReference type="EMBL" id="QQTP01000001">
    <property type="protein sequence ID" value="RDJ29893.1"/>
    <property type="molecule type" value="Genomic_DNA"/>
</dbReference>
<accession>A0A370LD44</accession>
<organism evidence="4 5">
    <name type="scientific">Bosea caraganae</name>
    <dbReference type="NCBI Taxonomy" id="2763117"/>
    <lineage>
        <taxon>Bacteria</taxon>
        <taxon>Pseudomonadati</taxon>
        <taxon>Pseudomonadota</taxon>
        <taxon>Alphaproteobacteria</taxon>
        <taxon>Hyphomicrobiales</taxon>
        <taxon>Boseaceae</taxon>
        <taxon>Bosea</taxon>
    </lineage>
</organism>